<keyword evidence="2" id="KW-1185">Reference proteome</keyword>
<dbReference type="AlphaFoldDB" id="A0A6I2UZ40"/>
<dbReference type="SUPFAM" id="SSF53335">
    <property type="entry name" value="S-adenosyl-L-methionine-dependent methyltransferases"/>
    <property type="match status" value="1"/>
</dbReference>
<name>A0A6I2UZ40_9FIRM</name>
<dbReference type="Proteomes" id="UP000430222">
    <property type="component" value="Unassembled WGS sequence"/>
</dbReference>
<accession>A0A6I2UZ40</accession>
<protein>
    <submittedName>
        <fullName evidence="1">SAM-dependent methyltransferase</fullName>
    </submittedName>
</protein>
<dbReference type="Pfam" id="PF12847">
    <property type="entry name" value="Methyltransf_18"/>
    <property type="match status" value="1"/>
</dbReference>
<dbReference type="GO" id="GO:0160105">
    <property type="term" value="F:tRNA (adenine(22)-N1)-methyltransferase activity"/>
    <property type="evidence" value="ECO:0007669"/>
    <property type="project" value="InterPro"/>
</dbReference>
<dbReference type="RefSeq" id="WP_154620699.1">
    <property type="nucleotide sequence ID" value="NZ_VUNL01000006.1"/>
</dbReference>
<proteinExistence type="predicted"/>
<sequence>MKLDARLQAVADFVPMGSRVADIGTDHGYLAAELLRSGRAKYVIASDKNAGPYEAAVRTIREYGLTDEVVSVRQGDGLKSLSSGEVDTVCIAGMGGTLMIEILKSSPDIVANLDVLVLQPQSASADLRRWLYQNHWHIADESLVLDDGRLYEIIRAERGQRTLPEAILLEIGPVLWQKKSPLLRHHIEALLFQERRVAVGMAKSEKAKQSGKYQEIIRHIRELEAHLSW</sequence>
<evidence type="ECO:0000313" key="2">
    <source>
        <dbReference type="Proteomes" id="UP000430222"/>
    </source>
</evidence>
<organism evidence="1 2">
    <name type="scientific">Selenomonas montiformis</name>
    <dbReference type="NCBI Taxonomy" id="2652285"/>
    <lineage>
        <taxon>Bacteria</taxon>
        <taxon>Bacillati</taxon>
        <taxon>Bacillota</taxon>
        <taxon>Negativicutes</taxon>
        <taxon>Selenomonadales</taxon>
        <taxon>Selenomonadaceae</taxon>
        <taxon>Selenomonas</taxon>
    </lineage>
</organism>
<dbReference type="PANTHER" id="PTHR38451">
    <property type="entry name" value="TRNA (ADENINE(22)-N(1))-METHYLTRANSFERASE"/>
    <property type="match status" value="1"/>
</dbReference>
<keyword evidence="1" id="KW-0489">Methyltransferase</keyword>
<reference evidence="1 2" key="1">
    <citation type="submission" date="2019-08" db="EMBL/GenBank/DDBJ databases">
        <title>In-depth cultivation of the pig gut microbiome towards novel bacterial diversity and tailored functional studies.</title>
        <authorList>
            <person name="Wylensek D."/>
            <person name="Hitch T.C.A."/>
            <person name="Clavel T."/>
        </authorList>
    </citation>
    <scope>NUCLEOTIDE SEQUENCE [LARGE SCALE GENOMIC DNA]</scope>
    <source>
        <strain evidence="2">WCA-380-WT-3B3</strain>
    </source>
</reference>
<gene>
    <name evidence="1" type="ORF">FYJ78_07045</name>
</gene>
<dbReference type="PIRSF" id="PIRSF018637">
    <property type="entry name" value="TrmK"/>
    <property type="match status" value="1"/>
</dbReference>
<evidence type="ECO:0000313" key="1">
    <source>
        <dbReference type="EMBL" id="MSV24941.1"/>
    </source>
</evidence>
<keyword evidence="1" id="KW-0808">Transferase</keyword>
<dbReference type="PANTHER" id="PTHR38451:SF1">
    <property type="entry name" value="TRNA (ADENINE(22)-N(1))-METHYLTRANSFERASE"/>
    <property type="match status" value="1"/>
</dbReference>
<dbReference type="EMBL" id="VUNL01000006">
    <property type="protein sequence ID" value="MSV24941.1"/>
    <property type="molecule type" value="Genomic_DNA"/>
</dbReference>
<dbReference type="InterPro" id="IPR029063">
    <property type="entry name" value="SAM-dependent_MTases_sf"/>
</dbReference>
<comment type="caution">
    <text evidence="1">The sequence shown here is derived from an EMBL/GenBank/DDBJ whole genome shotgun (WGS) entry which is preliminary data.</text>
</comment>
<dbReference type="Gene3D" id="3.40.50.150">
    <property type="entry name" value="Vaccinia Virus protein VP39"/>
    <property type="match status" value="1"/>
</dbReference>
<dbReference type="GO" id="GO:0032259">
    <property type="term" value="P:methylation"/>
    <property type="evidence" value="ECO:0007669"/>
    <property type="project" value="UniProtKB-KW"/>
</dbReference>
<dbReference type="InterPro" id="IPR006901">
    <property type="entry name" value="TrmK"/>
</dbReference>